<organism evidence="1 2">
    <name type="scientific">Tardiphaga robiniae</name>
    <dbReference type="NCBI Taxonomy" id="943830"/>
    <lineage>
        <taxon>Bacteria</taxon>
        <taxon>Pseudomonadati</taxon>
        <taxon>Pseudomonadota</taxon>
        <taxon>Alphaproteobacteria</taxon>
        <taxon>Hyphomicrobiales</taxon>
        <taxon>Nitrobacteraceae</taxon>
        <taxon>Tardiphaga</taxon>
    </lineage>
</organism>
<dbReference type="InterPro" id="IPR041164">
    <property type="entry name" value="LDcluster4"/>
</dbReference>
<proteinExistence type="predicted"/>
<dbReference type="OrthoDB" id="9794039at2"/>
<dbReference type="NCBIfam" id="TIGR00725">
    <property type="entry name" value="TIGR00725 family protein"/>
    <property type="match status" value="1"/>
</dbReference>
<dbReference type="InterPro" id="IPR005268">
    <property type="entry name" value="CHP00725"/>
</dbReference>
<dbReference type="STRING" id="943830.A4A58_23080"/>
<dbReference type="GO" id="GO:0005829">
    <property type="term" value="C:cytosol"/>
    <property type="evidence" value="ECO:0007669"/>
    <property type="project" value="TreeGrafter"/>
</dbReference>
<reference evidence="1 2" key="1">
    <citation type="submission" date="2016-03" db="EMBL/GenBank/DDBJ databases">
        <title>Microsymbionts genomes from the relict species Vavilovia formosa (Stev.) Fed.</title>
        <authorList>
            <person name="Kopat V."/>
            <person name="Chirak E."/>
            <person name="Kimeklis A."/>
            <person name="Andronov E."/>
        </authorList>
    </citation>
    <scope>NUCLEOTIDE SEQUENCE [LARGE SCALE GENOMIC DNA]</scope>
    <source>
        <strain evidence="1 2">Vaf07</strain>
    </source>
</reference>
<evidence type="ECO:0000313" key="1">
    <source>
        <dbReference type="EMBL" id="KZD24363.1"/>
    </source>
</evidence>
<keyword evidence="2" id="KW-1185">Reference proteome</keyword>
<dbReference type="InterPro" id="IPR052341">
    <property type="entry name" value="LOG_family_nucleotidases"/>
</dbReference>
<dbReference type="PANTHER" id="PTHR43393">
    <property type="entry name" value="CYTOKININ RIBOSIDE 5'-MONOPHOSPHATE PHOSPHORIBOHYDROLASE"/>
    <property type="match status" value="1"/>
</dbReference>
<evidence type="ECO:0000313" key="2">
    <source>
        <dbReference type="Proteomes" id="UP000076574"/>
    </source>
</evidence>
<protein>
    <submittedName>
        <fullName evidence="1">DNA-binding protein</fullName>
    </submittedName>
</protein>
<gene>
    <name evidence="1" type="ORF">A4A58_23080</name>
</gene>
<dbReference type="Gene3D" id="3.40.50.450">
    <property type="match status" value="1"/>
</dbReference>
<dbReference type="RefSeq" id="WP_068731061.1">
    <property type="nucleotide sequence ID" value="NZ_LVYV01000004.1"/>
</dbReference>
<name>A0A164A7C6_9BRAD</name>
<dbReference type="Pfam" id="PF18306">
    <property type="entry name" value="LDcluster4"/>
    <property type="match status" value="1"/>
</dbReference>
<sequence length="207" mass="21798">MQVLFWNERTQQLGDGARVFDPLALTWRDDAPEHDGKAVTASEALLRLAATRKLRRVPIGIIGPRDATQAQYDLAEQMGAALARHGLQLLCGGKNGVMEAACKGHAQEGGMPVGLLPDEEWHAANPYVAIPIATGIGPARNAIIARACLVLVAIGGGVGTLSEMALGLQFNRLVLAMADAPEVNTVERVADVDGVIARIAARLLANA</sequence>
<dbReference type="AlphaFoldDB" id="A0A164A7C6"/>
<dbReference type="GO" id="GO:0003677">
    <property type="term" value="F:DNA binding"/>
    <property type="evidence" value="ECO:0007669"/>
    <property type="project" value="UniProtKB-KW"/>
</dbReference>
<keyword evidence="1" id="KW-0238">DNA-binding</keyword>
<dbReference type="Proteomes" id="UP000076574">
    <property type="component" value="Unassembled WGS sequence"/>
</dbReference>
<accession>A0A164A7C6</accession>
<dbReference type="EMBL" id="LVYV01000004">
    <property type="protein sequence ID" value="KZD24363.1"/>
    <property type="molecule type" value="Genomic_DNA"/>
</dbReference>
<dbReference type="SUPFAM" id="SSF102405">
    <property type="entry name" value="MCP/YpsA-like"/>
    <property type="match status" value="1"/>
</dbReference>
<dbReference type="PANTHER" id="PTHR43393:SF3">
    <property type="entry name" value="LYSINE DECARBOXYLASE-LIKE PROTEIN"/>
    <property type="match status" value="1"/>
</dbReference>
<comment type="caution">
    <text evidence="1">The sequence shown here is derived from an EMBL/GenBank/DDBJ whole genome shotgun (WGS) entry which is preliminary data.</text>
</comment>